<dbReference type="Gramene" id="TraesWEE_scaffold_080582_01G000400.1">
    <property type="protein sequence ID" value="TraesWEE_scaffold_080582_01G000400.1"/>
    <property type="gene ID" value="TraesWEE_scaffold_080582_01G000400"/>
</dbReference>
<evidence type="ECO:0000313" key="9">
    <source>
        <dbReference type="EnsemblPlants" id="TraesCS1D02G438900.1"/>
    </source>
</evidence>
<reference evidence="9" key="1">
    <citation type="submission" date="2018-08" db="EMBL/GenBank/DDBJ databases">
        <authorList>
            <person name="Rossello M."/>
        </authorList>
    </citation>
    <scope>NUCLEOTIDE SEQUENCE [LARGE SCALE GENOMIC DNA]</scope>
    <source>
        <strain evidence="9">cv. Chinese Spring</strain>
    </source>
</reference>
<dbReference type="Gramene" id="TraesMAC1D03G00571730.1">
    <property type="protein sequence ID" value="TraesMAC1D03G00571730.1"/>
    <property type="gene ID" value="TraesMAC1D03G00571730"/>
</dbReference>
<dbReference type="Gramene" id="TraesNOR1D03G00580170.1">
    <property type="protein sequence ID" value="TraesNOR1D03G00580170.1"/>
    <property type="gene ID" value="TraesNOR1D03G00580170"/>
</dbReference>
<dbReference type="GO" id="GO:0005576">
    <property type="term" value="C:extracellular region"/>
    <property type="evidence" value="ECO:0007669"/>
    <property type="project" value="UniProtKB-SubCell"/>
</dbReference>
<dbReference type="Pfam" id="PF10868">
    <property type="entry name" value="Defensin_like"/>
    <property type="match status" value="1"/>
</dbReference>
<name>A0A3B6A3C3_WHEAT</name>
<protein>
    <recommendedName>
        <fullName evidence="11">Knottin scorpion toxin-like domain-containing protein</fullName>
    </recommendedName>
</protein>
<dbReference type="Gramene" id="TraesROB_scaffold_085936_01G000400.1">
    <property type="protein sequence ID" value="TraesROB_scaffold_085936_01G000400.1"/>
    <property type="gene ID" value="TraesROB_scaffold_085936_01G000400"/>
</dbReference>
<dbReference type="EnsemblPlants" id="TraesCS1D02G438900.1">
    <property type="protein sequence ID" value="TraesCS1D02G438900.1"/>
    <property type="gene ID" value="TraesCS1D02G438900"/>
</dbReference>
<feature type="chain" id="PRO_5043170983" description="Knottin scorpion toxin-like domain-containing protein" evidence="8">
    <location>
        <begin position="25"/>
        <end position="83"/>
    </location>
</feature>
<dbReference type="Gramene" id="TraesLDM1D03G00574520.1">
    <property type="protein sequence ID" value="TraesLDM1D03G00574520.1"/>
    <property type="gene ID" value="TraesLDM1D03G00574520"/>
</dbReference>
<dbReference type="OMA" id="KEDECDA"/>
<sequence>MARIAAPWVALLLVLVSLLASAAATSSGEPHCCVDHHVWGNALENKGCKREEKDDECDAWCQSACRGGECKRRDRLHYCHCYC</sequence>
<feature type="signal peptide" evidence="8">
    <location>
        <begin position="1"/>
        <end position="24"/>
    </location>
</feature>
<evidence type="ECO:0000256" key="1">
    <source>
        <dbReference type="ARBA" id="ARBA00004613"/>
    </source>
</evidence>
<dbReference type="Gramene" id="TraesCS1D02G438900.1">
    <property type="protein sequence ID" value="TraesCS1D02G438900.1"/>
    <property type="gene ID" value="TraesCS1D02G438900"/>
</dbReference>
<evidence type="ECO:0000256" key="7">
    <source>
        <dbReference type="ARBA" id="ARBA00022821"/>
    </source>
</evidence>
<organism evidence="9">
    <name type="scientific">Triticum aestivum</name>
    <name type="common">Wheat</name>
    <dbReference type="NCBI Taxonomy" id="4565"/>
    <lineage>
        <taxon>Eukaryota</taxon>
        <taxon>Viridiplantae</taxon>
        <taxon>Streptophyta</taxon>
        <taxon>Embryophyta</taxon>
        <taxon>Tracheophyta</taxon>
        <taxon>Spermatophyta</taxon>
        <taxon>Magnoliopsida</taxon>
        <taxon>Liliopsida</taxon>
        <taxon>Poales</taxon>
        <taxon>Poaceae</taxon>
        <taxon>BOP clade</taxon>
        <taxon>Pooideae</taxon>
        <taxon>Triticodae</taxon>
        <taxon>Triticeae</taxon>
        <taxon>Triticinae</taxon>
        <taxon>Triticum</taxon>
    </lineage>
</organism>
<dbReference type="Gramene" id="TraesCS1D03G1007500.1">
    <property type="protein sequence ID" value="TraesCS1D03G1007500.1.CDS"/>
    <property type="gene ID" value="TraesCS1D03G1007500"/>
</dbReference>
<dbReference type="Gramene" id="TraesSYM1D03G00579620.1">
    <property type="protein sequence ID" value="TraesSYM1D03G00579620.1"/>
    <property type="gene ID" value="TraesSYM1D03G00579620"/>
</dbReference>
<evidence type="ECO:0000256" key="3">
    <source>
        <dbReference type="ARBA" id="ARBA00022525"/>
    </source>
</evidence>
<dbReference type="PANTHER" id="PTHR34453">
    <property type="entry name" value="DEFENSIN-LIKE (DEFL) FAMILY PROTEIN-RELATED"/>
    <property type="match status" value="1"/>
</dbReference>
<evidence type="ECO:0008006" key="11">
    <source>
        <dbReference type="Google" id="ProtNLM"/>
    </source>
</evidence>
<dbReference type="Gramene" id="TraesARI1D03G00578720.1">
    <property type="protein sequence ID" value="TraesARI1D03G00578720.1"/>
    <property type="gene ID" value="TraesARI1D03G00578720"/>
</dbReference>
<dbReference type="Gramene" id="TraesSTA1D03G00571410.1">
    <property type="protein sequence ID" value="TraesSTA1D03G00571410.1"/>
    <property type="gene ID" value="TraesSTA1D03G00571410"/>
</dbReference>
<dbReference type="SMR" id="A0A3B6A3C3"/>
<evidence type="ECO:0000256" key="5">
    <source>
        <dbReference type="ARBA" id="ARBA00022577"/>
    </source>
</evidence>
<dbReference type="Gramene" id="TraesRN1D0101068500.1">
    <property type="protein sequence ID" value="TraesRN1D0101068500.1"/>
    <property type="gene ID" value="TraesRN1D0101068500"/>
</dbReference>
<keyword evidence="5" id="KW-0295">Fungicide</keyword>
<dbReference type="AlphaFoldDB" id="A0A3B6A3C3"/>
<comment type="similarity">
    <text evidence="2">Belongs to the DEFL family.</text>
</comment>
<dbReference type="InterPro" id="IPR022618">
    <property type="entry name" value="Defensin-like_20-28"/>
</dbReference>
<keyword evidence="6 8" id="KW-0732">Signal</keyword>
<dbReference type="Gramene" id="TraesJUL1D03G00575180.1">
    <property type="protein sequence ID" value="TraesJUL1D03G00575180.1"/>
    <property type="gene ID" value="TraesJUL1D03G00575180"/>
</dbReference>
<keyword evidence="3" id="KW-0964">Secreted</keyword>
<dbReference type="GO" id="GO:0031640">
    <property type="term" value="P:killing of cells of another organism"/>
    <property type="evidence" value="ECO:0007669"/>
    <property type="project" value="UniProtKB-KW"/>
</dbReference>
<dbReference type="Gramene" id="TraesLAC1D03G00576160.1">
    <property type="protein sequence ID" value="TraesLAC1D03G00576160.1"/>
    <property type="gene ID" value="TraesLAC1D03G00576160"/>
</dbReference>
<dbReference type="OrthoDB" id="1855918at2759"/>
<proteinExistence type="inferred from homology"/>
<keyword evidence="4" id="KW-0929">Antimicrobial</keyword>
<keyword evidence="10" id="KW-1185">Reference proteome</keyword>
<accession>A0A3B6A3C3</accession>
<evidence type="ECO:0000313" key="10">
    <source>
        <dbReference type="Proteomes" id="UP000019116"/>
    </source>
</evidence>
<keyword evidence="7" id="KW-0611">Plant defense</keyword>
<evidence type="ECO:0000256" key="6">
    <source>
        <dbReference type="ARBA" id="ARBA00022729"/>
    </source>
</evidence>
<dbReference type="PANTHER" id="PTHR34453:SF3">
    <property type="entry name" value="DEFENSIN-LIKE (DEFL) FAMILY PROTEIN-RELATED"/>
    <property type="match status" value="1"/>
</dbReference>
<evidence type="ECO:0000256" key="4">
    <source>
        <dbReference type="ARBA" id="ARBA00022529"/>
    </source>
</evidence>
<dbReference type="GO" id="GO:0050832">
    <property type="term" value="P:defense response to fungus"/>
    <property type="evidence" value="ECO:0007669"/>
    <property type="project" value="UniProtKB-KW"/>
</dbReference>
<dbReference type="Gramene" id="TraesPARA_EIv1.0_0325800.1">
    <property type="protein sequence ID" value="TraesPARA_EIv1.0_0325800.1.CDS"/>
    <property type="gene ID" value="TraesPARA_EIv1.0_0325800"/>
</dbReference>
<comment type="subcellular location">
    <subcellularLocation>
        <location evidence="1">Secreted</location>
    </subcellularLocation>
</comment>
<evidence type="ECO:0000256" key="2">
    <source>
        <dbReference type="ARBA" id="ARBA00006722"/>
    </source>
</evidence>
<dbReference type="Proteomes" id="UP000019116">
    <property type="component" value="Chromosome 1D"/>
</dbReference>
<reference evidence="9" key="2">
    <citation type="submission" date="2018-10" db="UniProtKB">
        <authorList>
            <consortium name="EnsemblPlants"/>
        </authorList>
    </citation>
    <scope>IDENTIFICATION</scope>
</reference>
<dbReference type="Gramene" id="TraesCLE_scaffold_086004_01G000400.1">
    <property type="protein sequence ID" value="TraesCLE_scaffold_086004_01G000400.1"/>
    <property type="gene ID" value="TraesCLE_scaffold_086004_01G000400"/>
</dbReference>
<evidence type="ECO:0000256" key="8">
    <source>
        <dbReference type="SAM" id="SignalP"/>
    </source>
</evidence>